<evidence type="ECO:0000313" key="1">
    <source>
        <dbReference type="EMBL" id="GIY43823.1"/>
    </source>
</evidence>
<dbReference type="Proteomes" id="UP001054837">
    <property type="component" value="Unassembled WGS sequence"/>
</dbReference>
<organism evidence="1 2">
    <name type="scientific">Caerostris darwini</name>
    <dbReference type="NCBI Taxonomy" id="1538125"/>
    <lineage>
        <taxon>Eukaryota</taxon>
        <taxon>Metazoa</taxon>
        <taxon>Ecdysozoa</taxon>
        <taxon>Arthropoda</taxon>
        <taxon>Chelicerata</taxon>
        <taxon>Arachnida</taxon>
        <taxon>Araneae</taxon>
        <taxon>Araneomorphae</taxon>
        <taxon>Entelegynae</taxon>
        <taxon>Araneoidea</taxon>
        <taxon>Araneidae</taxon>
        <taxon>Caerostris</taxon>
    </lineage>
</organism>
<proteinExistence type="predicted"/>
<keyword evidence="2" id="KW-1185">Reference proteome</keyword>
<evidence type="ECO:0000313" key="2">
    <source>
        <dbReference type="Proteomes" id="UP001054837"/>
    </source>
</evidence>
<feature type="non-terminal residue" evidence="1">
    <location>
        <position position="59"/>
    </location>
</feature>
<dbReference type="EMBL" id="BPLQ01009404">
    <property type="protein sequence ID" value="GIY43823.1"/>
    <property type="molecule type" value="Genomic_DNA"/>
</dbReference>
<sequence length="59" mass="6589">MVLDVIIALSHRQNEFHPHCFTVASHSKTDEDDLSGSSGNSNAMMLKMMAGDYVHQMPR</sequence>
<dbReference type="AlphaFoldDB" id="A0AAV4TAZ5"/>
<accession>A0AAV4TAZ5</accession>
<reference evidence="1 2" key="1">
    <citation type="submission" date="2021-06" db="EMBL/GenBank/DDBJ databases">
        <title>Caerostris darwini draft genome.</title>
        <authorList>
            <person name="Kono N."/>
            <person name="Arakawa K."/>
        </authorList>
    </citation>
    <scope>NUCLEOTIDE SEQUENCE [LARGE SCALE GENOMIC DNA]</scope>
</reference>
<gene>
    <name evidence="1" type="ORF">CDAR_13171</name>
</gene>
<protein>
    <submittedName>
        <fullName evidence="1">Uncharacterized protein</fullName>
    </submittedName>
</protein>
<name>A0AAV4TAZ5_9ARAC</name>
<comment type="caution">
    <text evidence="1">The sequence shown here is derived from an EMBL/GenBank/DDBJ whole genome shotgun (WGS) entry which is preliminary data.</text>
</comment>